<sequence>MTLGVAPRARIRRDSHTQRPHLPWALDVAAGLARGAAMVDEAAARAELEARLPALRDALLGSPYYVRVLRESGLHPGDLRRLEDLRHFPALDRATLARHWEDVPTMPAASDECVVVKSSGTTGDPVNVLRDRRDCLLMWAVLRFFTERTHTVPPPRPRVVLLDALPGGLEYSVRLPLFHDGALHRVSVLRDDAVARLKRVNAAVVFSDPEGLRWLLAHPEVPSPRLVLTSAQHLPHALRDAWRQERGVPVLNYYAATETGPLAWECLEDANRGRFHVLTPDVWLEPDGDEVVVTRLRPSVLPLLRYRPGDTGSVRRDACACGFHGWTLTGFGGRGACAFHTPEGRAVDAWSLAWVFKHHPLRAFRLTQVTRERFTLELSGAPPDSVASLCERLTAALRNLGWARPVVEAAPGMEARGEEGLSPVAKPLPFRCELAPPG</sequence>
<dbReference type="PANTHER" id="PTHR36932">
    <property type="entry name" value="CAPSULAR POLYSACCHARIDE BIOSYNTHESIS PROTEIN"/>
    <property type="match status" value="1"/>
</dbReference>
<evidence type="ECO:0000313" key="3">
    <source>
        <dbReference type="Proteomes" id="UP000563426"/>
    </source>
</evidence>
<organism evidence="2 3">
    <name type="scientific">Corallococcus exercitus</name>
    <dbReference type="NCBI Taxonomy" id="2316736"/>
    <lineage>
        <taxon>Bacteria</taxon>
        <taxon>Pseudomonadati</taxon>
        <taxon>Myxococcota</taxon>
        <taxon>Myxococcia</taxon>
        <taxon>Myxococcales</taxon>
        <taxon>Cystobacterineae</taxon>
        <taxon>Myxococcaceae</taxon>
        <taxon>Corallococcus</taxon>
    </lineage>
</organism>
<reference evidence="2 3" key="1">
    <citation type="submission" date="2020-05" db="EMBL/GenBank/DDBJ databases">
        <authorList>
            <person name="Whitworth D."/>
        </authorList>
    </citation>
    <scope>NUCLEOTIDE SEQUENCE [LARGE SCALE GENOMIC DNA]</scope>
    <source>
        <strain evidence="2 3">AB043B</strain>
    </source>
</reference>
<dbReference type="AlphaFoldDB" id="A0A7Y4KPX4"/>
<dbReference type="Gene3D" id="3.40.50.12780">
    <property type="entry name" value="N-terminal domain of ligase-like"/>
    <property type="match status" value="1"/>
</dbReference>
<evidence type="ECO:0000313" key="2">
    <source>
        <dbReference type="EMBL" id="NOK37856.1"/>
    </source>
</evidence>
<keyword evidence="3" id="KW-1185">Reference proteome</keyword>
<feature type="domain" description="AMP-dependent synthetase/ligase" evidence="1">
    <location>
        <begin position="100"/>
        <end position="267"/>
    </location>
</feature>
<comment type="caution">
    <text evidence="2">The sequence shown here is derived from an EMBL/GenBank/DDBJ whole genome shotgun (WGS) entry which is preliminary data.</text>
</comment>
<protein>
    <submittedName>
        <fullName evidence="2">Coenzyme synthetase</fullName>
    </submittedName>
</protein>
<dbReference type="Pfam" id="PF00501">
    <property type="entry name" value="AMP-binding"/>
    <property type="match status" value="1"/>
</dbReference>
<proteinExistence type="predicted"/>
<dbReference type="InterPro" id="IPR042099">
    <property type="entry name" value="ANL_N_sf"/>
</dbReference>
<accession>A0A7Y4KPX4</accession>
<dbReference type="SUPFAM" id="SSF56801">
    <property type="entry name" value="Acetyl-CoA synthetase-like"/>
    <property type="match status" value="1"/>
</dbReference>
<dbReference type="PANTHER" id="PTHR36932:SF1">
    <property type="entry name" value="CAPSULAR POLYSACCHARIDE BIOSYNTHESIS PROTEIN"/>
    <property type="match status" value="1"/>
</dbReference>
<gene>
    <name evidence="2" type="ORF">HMI49_32120</name>
</gene>
<dbReference type="EMBL" id="JABFJV010000260">
    <property type="protein sequence ID" value="NOK37856.1"/>
    <property type="molecule type" value="Genomic_DNA"/>
</dbReference>
<dbReference type="Proteomes" id="UP000563426">
    <property type="component" value="Unassembled WGS sequence"/>
</dbReference>
<dbReference type="RefSeq" id="WP_171437684.1">
    <property type="nucleotide sequence ID" value="NZ_JABFJV010000260.1"/>
</dbReference>
<dbReference type="InterPro" id="IPR053158">
    <property type="entry name" value="CapK_Type1_Caps_Biosynth"/>
</dbReference>
<evidence type="ECO:0000259" key="1">
    <source>
        <dbReference type="Pfam" id="PF00501"/>
    </source>
</evidence>
<name>A0A7Y4KPX4_9BACT</name>
<dbReference type="InterPro" id="IPR000873">
    <property type="entry name" value="AMP-dep_synth/lig_dom"/>
</dbReference>